<proteinExistence type="predicted"/>
<dbReference type="PANTHER" id="PTHR30482:SF10">
    <property type="entry name" value="HIGH-AFFINITY BRANCHED-CHAIN AMINO ACID TRANSPORT PROTEIN BRAE"/>
    <property type="match status" value="1"/>
</dbReference>
<feature type="transmembrane region" description="Helical" evidence="6">
    <location>
        <begin position="307"/>
        <end position="328"/>
    </location>
</feature>
<evidence type="ECO:0000256" key="2">
    <source>
        <dbReference type="ARBA" id="ARBA00022475"/>
    </source>
</evidence>
<sequence>MSDAHKKLAGRLAILAVGLAAPFLFPAYQSQMAELWLFVVFALTWDLAGGQMGYNSFGNVVFLGIGMYACVLTQVGLLYDIGIYNGARGGGSATFVFDLPHYLEGLALGLPVGALLAALAAAVLGAFVLGMRGHYFAICTLGLGVAAGEVANSWEWIGAGSGMVPPTPPQVIGDLSRFYYYFAFALAAVTFLVLGWLYRTRFGLAINAIRDDEDKAEAMGLQTTRIKVAAWVIAAVFLGVSGGILGNLKRFIDPIDTAFSGATFGVWMVLMAILGGKGTLWGPVIGAVLFEVIKEATWTYLLGWQRVALGLLIVIIVVFFPQGILGWLRERFPDRFGRRVEADLSGTAEETAR</sequence>
<feature type="transmembrane region" description="Helical" evidence="6">
    <location>
        <begin position="257"/>
        <end position="274"/>
    </location>
</feature>
<dbReference type="CDD" id="cd06581">
    <property type="entry name" value="TM_PBP1_LivM_like"/>
    <property type="match status" value="1"/>
</dbReference>
<dbReference type="GO" id="GO:0005886">
    <property type="term" value="C:plasma membrane"/>
    <property type="evidence" value="ECO:0007669"/>
    <property type="project" value="UniProtKB-SubCell"/>
</dbReference>
<dbReference type="GO" id="GO:0015658">
    <property type="term" value="F:branched-chain amino acid transmembrane transporter activity"/>
    <property type="evidence" value="ECO:0007669"/>
    <property type="project" value="InterPro"/>
</dbReference>
<evidence type="ECO:0000256" key="6">
    <source>
        <dbReference type="SAM" id="Phobius"/>
    </source>
</evidence>
<evidence type="ECO:0000256" key="1">
    <source>
        <dbReference type="ARBA" id="ARBA00004651"/>
    </source>
</evidence>
<keyword evidence="8" id="KW-1185">Reference proteome</keyword>
<feature type="transmembrane region" description="Helical" evidence="6">
    <location>
        <begin position="12"/>
        <end position="29"/>
    </location>
</feature>
<dbReference type="STRING" id="560819.SAMN05428998_12854"/>
<gene>
    <name evidence="7" type="ORF">SAMN05428998_12854</name>
</gene>
<organism evidence="7 8">
    <name type="scientific">Tistlia consotensis USBA 355</name>
    <dbReference type="NCBI Taxonomy" id="560819"/>
    <lineage>
        <taxon>Bacteria</taxon>
        <taxon>Pseudomonadati</taxon>
        <taxon>Pseudomonadota</taxon>
        <taxon>Alphaproteobacteria</taxon>
        <taxon>Rhodospirillales</taxon>
        <taxon>Rhodovibrionaceae</taxon>
        <taxon>Tistlia</taxon>
    </lineage>
</organism>
<dbReference type="InterPro" id="IPR001851">
    <property type="entry name" value="ABC_transp_permease"/>
</dbReference>
<comment type="subcellular location">
    <subcellularLocation>
        <location evidence="1">Cell membrane</location>
        <topology evidence="1">Multi-pass membrane protein</topology>
    </subcellularLocation>
</comment>
<accession>A0A1Y6CKQ8</accession>
<feature type="transmembrane region" description="Helical" evidence="6">
    <location>
        <begin position="35"/>
        <end position="54"/>
    </location>
</feature>
<evidence type="ECO:0000256" key="3">
    <source>
        <dbReference type="ARBA" id="ARBA00022692"/>
    </source>
</evidence>
<dbReference type="RefSeq" id="WP_085125494.1">
    <property type="nucleotide sequence ID" value="NZ_FWZX01000028.1"/>
</dbReference>
<evidence type="ECO:0000256" key="5">
    <source>
        <dbReference type="ARBA" id="ARBA00023136"/>
    </source>
</evidence>
<protein>
    <submittedName>
        <fullName evidence="7">Amino acid/amide ABC transporter membrane protein 2, HAAT family</fullName>
    </submittedName>
</protein>
<dbReference type="Pfam" id="PF02653">
    <property type="entry name" value="BPD_transp_2"/>
    <property type="match status" value="1"/>
</dbReference>
<dbReference type="PANTHER" id="PTHR30482">
    <property type="entry name" value="HIGH-AFFINITY BRANCHED-CHAIN AMINO ACID TRANSPORT SYSTEM PERMEASE"/>
    <property type="match status" value="1"/>
</dbReference>
<feature type="transmembrane region" description="Helical" evidence="6">
    <location>
        <begin position="178"/>
        <end position="198"/>
    </location>
</feature>
<evidence type="ECO:0000313" key="7">
    <source>
        <dbReference type="EMBL" id="SMF69282.1"/>
    </source>
</evidence>
<reference evidence="7 8" key="1">
    <citation type="submission" date="2017-04" db="EMBL/GenBank/DDBJ databases">
        <authorList>
            <person name="Afonso C.L."/>
            <person name="Miller P.J."/>
            <person name="Scott M.A."/>
            <person name="Spackman E."/>
            <person name="Goraichik I."/>
            <person name="Dimitrov K.M."/>
            <person name="Suarez D.L."/>
            <person name="Swayne D.E."/>
        </authorList>
    </citation>
    <scope>NUCLEOTIDE SEQUENCE [LARGE SCALE GENOMIC DNA]</scope>
    <source>
        <strain evidence="7 8">USBA 355</strain>
    </source>
</reference>
<feature type="transmembrane region" description="Helical" evidence="6">
    <location>
        <begin position="105"/>
        <end position="128"/>
    </location>
</feature>
<dbReference type="AlphaFoldDB" id="A0A1Y6CKQ8"/>
<feature type="transmembrane region" description="Helical" evidence="6">
    <location>
        <begin position="61"/>
        <end position="85"/>
    </location>
</feature>
<feature type="transmembrane region" description="Helical" evidence="6">
    <location>
        <begin position="228"/>
        <end position="245"/>
    </location>
</feature>
<keyword evidence="3 6" id="KW-0812">Transmembrane</keyword>
<keyword evidence="2" id="KW-1003">Cell membrane</keyword>
<evidence type="ECO:0000256" key="4">
    <source>
        <dbReference type="ARBA" id="ARBA00022989"/>
    </source>
</evidence>
<dbReference type="InterPro" id="IPR043428">
    <property type="entry name" value="LivM-like"/>
</dbReference>
<dbReference type="Proteomes" id="UP000192917">
    <property type="component" value="Unassembled WGS sequence"/>
</dbReference>
<feature type="transmembrane region" description="Helical" evidence="6">
    <location>
        <begin position="135"/>
        <end position="158"/>
    </location>
</feature>
<dbReference type="EMBL" id="FWZX01000028">
    <property type="protein sequence ID" value="SMF69282.1"/>
    <property type="molecule type" value="Genomic_DNA"/>
</dbReference>
<evidence type="ECO:0000313" key="8">
    <source>
        <dbReference type="Proteomes" id="UP000192917"/>
    </source>
</evidence>
<name>A0A1Y6CKQ8_9PROT</name>
<keyword evidence="5 6" id="KW-0472">Membrane</keyword>
<keyword evidence="4 6" id="KW-1133">Transmembrane helix</keyword>